<dbReference type="EMBL" id="JBHRTA010000062">
    <property type="protein sequence ID" value="MFC3200138.1"/>
    <property type="molecule type" value="Genomic_DNA"/>
</dbReference>
<dbReference type="InterPro" id="IPR050611">
    <property type="entry name" value="ABCF"/>
</dbReference>
<feature type="domain" description="ABC transporter" evidence="4">
    <location>
        <begin position="3"/>
        <end position="206"/>
    </location>
</feature>
<keyword evidence="2" id="KW-0547">Nucleotide-binding</keyword>
<organism evidence="5 6">
    <name type="scientific">Parapedobacter deserti</name>
    <dbReference type="NCBI Taxonomy" id="1912957"/>
    <lineage>
        <taxon>Bacteria</taxon>
        <taxon>Pseudomonadati</taxon>
        <taxon>Bacteroidota</taxon>
        <taxon>Sphingobacteriia</taxon>
        <taxon>Sphingobacteriales</taxon>
        <taxon>Sphingobacteriaceae</taxon>
        <taxon>Parapedobacter</taxon>
    </lineage>
</organism>
<dbReference type="InterPro" id="IPR003593">
    <property type="entry name" value="AAA+_ATPase"/>
</dbReference>
<comment type="caution">
    <text evidence="5">The sequence shown here is derived from an EMBL/GenBank/DDBJ whole genome shotgun (WGS) entry which is preliminary data.</text>
</comment>
<dbReference type="Proteomes" id="UP001595526">
    <property type="component" value="Unassembled WGS sequence"/>
</dbReference>
<keyword evidence="6" id="KW-1185">Reference proteome</keyword>
<proteinExistence type="predicted"/>
<dbReference type="PANTHER" id="PTHR19211">
    <property type="entry name" value="ATP-BINDING TRANSPORT PROTEIN-RELATED"/>
    <property type="match status" value="1"/>
</dbReference>
<dbReference type="Gene3D" id="3.40.50.300">
    <property type="entry name" value="P-loop containing nucleotide triphosphate hydrolases"/>
    <property type="match status" value="1"/>
</dbReference>
<sequence>MDIILENIGRRFNRDWIFRRLDYSFKVGRSYAILGPNGSGKSTLLQVIASSLTPSAGSVSYTSRHGNVEPDQVYRHLSLAAPYMELVEEFTLVEQIRFHFSHKAYLQGFDEQALLELMGLDRAKDRPIKYFSSGMKQRVKLSLACCADVPLLLLDEPTTNLDQKGVAWYQHLVRETSGGRLLLVCSNHEREYDFCDHTIDVTHYKA</sequence>
<gene>
    <name evidence="5" type="ORF">ACFOET_21130</name>
</gene>
<reference evidence="6" key="1">
    <citation type="journal article" date="2019" name="Int. J. Syst. Evol. Microbiol.">
        <title>The Global Catalogue of Microorganisms (GCM) 10K type strain sequencing project: providing services to taxonomists for standard genome sequencing and annotation.</title>
        <authorList>
            <consortium name="The Broad Institute Genomics Platform"/>
            <consortium name="The Broad Institute Genome Sequencing Center for Infectious Disease"/>
            <person name="Wu L."/>
            <person name="Ma J."/>
        </authorList>
    </citation>
    <scope>NUCLEOTIDE SEQUENCE [LARGE SCALE GENOMIC DNA]</scope>
    <source>
        <strain evidence="6">KCTC 52416</strain>
    </source>
</reference>
<dbReference type="SUPFAM" id="SSF52540">
    <property type="entry name" value="P-loop containing nucleoside triphosphate hydrolases"/>
    <property type="match status" value="1"/>
</dbReference>
<dbReference type="InterPro" id="IPR003439">
    <property type="entry name" value="ABC_transporter-like_ATP-bd"/>
</dbReference>
<dbReference type="PROSITE" id="PS50893">
    <property type="entry name" value="ABC_TRANSPORTER_2"/>
    <property type="match status" value="1"/>
</dbReference>
<evidence type="ECO:0000256" key="2">
    <source>
        <dbReference type="ARBA" id="ARBA00022741"/>
    </source>
</evidence>
<accession>A0ABV7JV67</accession>
<name>A0ABV7JV67_9SPHI</name>
<keyword evidence="3 5" id="KW-0067">ATP-binding</keyword>
<evidence type="ECO:0000256" key="1">
    <source>
        <dbReference type="ARBA" id="ARBA00022737"/>
    </source>
</evidence>
<keyword evidence="1" id="KW-0677">Repeat</keyword>
<protein>
    <submittedName>
        <fullName evidence="5">ATP-binding cassette domain-containing protein</fullName>
    </submittedName>
</protein>
<dbReference type="Pfam" id="PF00005">
    <property type="entry name" value="ABC_tran"/>
    <property type="match status" value="1"/>
</dbReference>
<dbReference type="SMART" id="SM00382">
    <property type="entry name" value="AAA"/>
    <property type="match status" value="1"/>
</dbReference>
<evidence type="ECO:0000256" key="3">
    <source>
        <dbReference type="ARBA" id="ARBA00022840"/>
    </source>
</evidence>
<evidence type="ECO:0000259" key="4">
    <source>
        <dbReference type="PROSITE" id="PS50893"/>
    </source>
</evidence>
<dbReference type="InterPro" id="IPR027417">
    <property type="entry name" value="P-loop_NTPase"/>
</dbReference>
<dbReference type="RefSeq" id="WP_379026428.1">
    <property type="nucleotide sequence ID" value="NZ_JBHRTA010000062.1"/>
</dbReference>
<dbReference type="PANTHER" id="PTHR19211:SF14">
    <property type="entry name" value="ATP-BINDING CASSETTE SUB-FAMILY F MEMBER 1"/>
    <property type="match status" value="1"/>
</dbReference>
<evidence type="ECO:0000313" key="5">
    <source>
        <dbReference type="EMBL" id="MFC3200138.1"/>
    </source>
</evidence>
<evidence type="ECO:0000313" key="6">
    <source>
        <dbReference type="Proteomes" id="UP001595526"/>
    </source>
</evidence>
<dbReference type="GO" id="GO:0005524">
    <property type="term" value="F:ATP binding"/>
    <property type="evidence" value="ECO:0007669"/>
    <property type="project" value="UniProtKB-KW"/>
</dbReference>